<feature type="compositionally biased region" description="Low complexity" evidence="1">
    <location>
        <begin position="111"/>
        <end position="126"/>
    </location>
</feature>
<proteinExistence type="predicted"/>
<keyword evidence="3" id="KW-1185">Reference proteome</keyword>
<name>A0A135U1F8_9PEZI</name>
<feature type="compositionally biased region" description="Polar residues" evidence="1">
    <location>
        <begin position="263"/>
        <end position="281"/>
    </location>
</feature>
<sequence length="317" mass="35571">MDFPTVATDSGVFNRVLVAFNDTCRAVIQLSNLQEATATTTASAPEPITSKTARSPHDFAHKYHPLAHGVGSMQQDKTPEVSQTSEMFSVAGPVPIFSDRTWDFRPAVPSPLSSSPIRASSPLSPINDNTVRHTQSSPIPQPKFKYASRATRPNPIVRKREEVQESRRQLFLQNVRQRADDRQYQRRDMEGTLLKSDWDRDMRQRHYAKQVEGNAIFSEADIEDAASVLQERAQRTPDDADDMMVDAIAQEEQDELDALLLSYDQSSDAQPEYGSSQTMQSDPYGLSDDEDYDSLFMNLVSQESNQPDASSQDMDMS</sequence>
<dbReference type="STRING" id="1209931.A0A135U1F8"/>
<dbReference type="OrthoDB" id="5279705at2759"/>
<comment type="caution">
    <text evidence="2">The sequence shown here is derived from an EMBL/GenBank/DDBJ whole genome shotgun (WGS) entry which is preliminary data.</text>
</comment>
<dbReference type="AlphaFoldDB" id="A0A135U1F8"/>
<feature type="region of interest" description="Disordered" evidence="1">
    <location>
        <begin position="36"/>
        <end position="55"/>
    </location>
</feature>
<dbReference type="EMBL" id="JFFI01001778">
    <property type="protein sequence ID" value="KXH54214.1"/>
    <property type="molecule type" value="Genomic_DNA"/>
</dbReference>
<evidence type="ECO:0000313" key="2">
    <source>
        <dbReference type="EMBL" id="KXH54214.1"/>
    </source>
</evidence>
<feature type="region of interest" description="Disordered" evidence="1">
    <location>
        <begin position="111"/>
        <end position="145"/>
    </location>
</feature>
<organism evidence="2 3">
    <name type="scientific">Colletotrichum salicis</name>
    <dbReference type="NCBI Taxonomy" id="1209931"/>
    <lineage>
        <taxon>Eukaryota</taxon>
        <taxon>Fungi</taxon>
        <taxon>Dikarya</taxon>
        <taxon>Ascomycota</taxon>
        <taxon>Pezizomycotina</taxon>
        <taxon>Sordariomycetes</taxon>
        <taxon>Hypocreomycetidae</taxon>
        <taxon>Glomerellales</taxon>
        <taxon>Glomerellaceae</taxon>
        <taxon>Colletotrichum</taxon>
        <taxon>Colletotrichum acutatum species complex</taxon>
    </lineage>
</organism>
<feature type="region of interest" description="Disordered" evidence="1">
    <location>
        <begin position="260"/>
        <end position="317"/>
    </location>
</feature>
<feature type="compositionally biased region" description="Polar residues" evidence="1">
    <location>
        <begin position="127"/>
        <end position="138"/>
    </location>
</feature>
<dbReference type="Proteomes" id="UP000070121">
    <property type="component" value="Unassembled WGS sequence"/>
</dbReference>
<accession>A0A135U1F8</accession>
<feature type="compositionally biased region" description="Polar residues" evidence="1">
    <location>
        <begin position="299"/>
        <end position="317"/>
    </location>
</feature>
<evidence type="ECO:0000313" key="3">
    <source>
        <dbReference type="Proteomes" id="UP000070121"/>
    </source>
</evidence>
<gene>
    <name evidence="2" type="ORF">CSAL01_02276</name>
</gene>
<evidence type="ECO:0000256" key="1">
    <source>
        <dbReference type="SAM" id="MobiDB-lite"/>
    </source>
</evidence>
<reference evidence="2 3" key="1">
    <citation type="submission" date="2014-02" db="EMBL/GenBank/DDBJ databases">
        <title>The genome sequence of Colletotrichum salicis CBS 607.94.</title>
        <authorList>
            <person name="Baroncelli R."/>
            <person name="Thon M.R."/>
        </authorList>
    </citation>
    <scope>NUCLEOTIDE SEQUENCE [LARGE SCALE GENOMIC DNA]</scope>
    <source>
        <strain evidence="2 3">CBS 607.94</strain>
    </source>
</reference>
<protein>
    <submittedName>
        <fullName evidence="2">Uncharacterized protein</fullName>
    </submittedName>
</protein>